<dbReference type="STRING" id="299467.A0A443SPU2"/>
<gene>
    <name evidence="1" type="ORF">B4U80_04539</name>
</gene>
<dbReference type="GO" id="GO:0032154">
    <property type="term" value="C:cleavage furrow"/>
    <property type="evidence" value="ECO:0007669"/>
    <property type="project" value="TreeGrafter"/>
</dbReference>
<accession>A0A443SPU2</accession>
<dbReference type="SUPFAM" id="SSF57845">
    <property type="entry name" value="B-box zinc-binding domain"/>
    <property type="match status" value="1"/>
</dbReference>
<dbReference type="GO" id="GO:0005813">
    <property type="term" value="C:centrosome"/>
    <property type="evidence" value="ECO:0007669"/>
    <property type="project" value="TreeGrafter"/>
</dbReference>
<evidence type="ECO:0000313" key="2">
    <source>
        <dbReference type="Proteomes" id="UP000288716"/>
    </source>
</evidence>
<keyword evidence="2" id="KW-1185">Reference proteome</keyword>
<evidence type="ECO:0000313" key="1">
    <source>
        <dbReference type="EMBL" id="RWS29560.1"/>
    </source>
</evidence>
<dbReference type="OrthoDB" id="5407799at2759"/>
<dbReference type="GO" id="GO:0009838">
    <property type="term" value="P:abscission"/>
    <property type="evidence" value="ECO:0007669"/>
    <property type="project" value="TreeGrafter"/>
</dbReference>
<dbReference type="GO" id="GO:0044878">
    <property type="term" value="P:mitotic cytokinesis checkpoint signaling"/>
    <property type="evidence" value="ECO:0007669"/>
    <property type="project" value="TreeGrafter"/>
</dbReference>
<comment type="caution">
    <text evidence="1">The sequence shown here is derived from an EMBL/GenBank/DDBJ whole genome shotgun (WGS) entry which is preliminary data.</text>
</comment>
<protein>
    <submittedName>
        <fullName evidence="1">Zinc finger FYVE domain-containing protein 19-like protein</fullName>
    </submittedName>
</protein>
<dbReference type="GO" id="GO:0032266">
    <property type="term" value="F:phosphatidylinositol-3-phosphate binding"/>
    <property type="evidence" value="ECO:0007669"/>
    <property type="project" value="TreeGrafter"/>
</dbReference>
<dbReference type="Proteomes" id="UP000288716">
    <property type="component" value="Unassembled WGS sequence"/>
</dbReference>
<dbReference type="Pfam" id="PF22586">
    <property type="entry name" value="ANCHR-like_BBOX"/>
    <property type="match status" value="1"/>
</dbReference>
<proteinExistence type="predicted"/>
<name>A0A443SPU2_9ACAR</name>
<reference evidence="1 2" key="1">
    <citation type="journal article" date="2018" name="Gigascience">
        <title>Genomes of trombidid mites reveal novel predicted allergens and laterally-transferred genes associated with secondary metabolism.</title>
        <authorList>
            <person name="Dong X."/>
            <person name="Chaisiri K."/>
            <person name="Xia D."/>
            <person name="Armstrong S.D."/>
            <person name="Fang Y."/>
            <person name="Donnelly M.J."/>
            <person name="Kadowaki T."/>
            <person name="McGarry J.W."/>
            <person name="Darby A.C."/>
            <person name="Makepeace B.L."/>
        </authorList>
    </citation>
    <scope>NUCLEOTIDE SEQUENCE [LARGE SCALE GENOMIC DNA]</scope>
    <source>
        <strain evidence="1">UoL-UT</strain>
    </source>
</reference>
<dbReference type="VEuPathDB" id="VectorBase:LDEU002480"/>
<dbReference type="PANTHER" id="PTHR46603:SF1">
    <property type="entry name" value="ABSCISSION_NOCUT CHECKPOINT REGULATOR"/>
    <property type="match status" value="1"/>
</dbReference>
<organism evidence="1 2">
    <name type="scientific">Leptotrombidium deliense</name>
    <dbReference type="NCBI Taxonomy" id="299467"/>
    <lineage>
        <taxon>Eukaryota</taxon>
        <taxon>Metazoa</taxon>
        <taxon>Ecdysozoa</taxon>
        <taxon>Arthropoda</taxon>
        <taxon>Chelicerata</taxon>
        <taxon>Arachnida</taxon>
        <taxon>Acari</taxon>
        <taxon>Acariformes</taxon>
        <taxon>Trombidiformes</taxon>
        <taxon>Prostigmata</taxon>
        <taxon>Anystina</taxon>
        <taxon>Parasitengona</taxon>
        <taxon>Trombiculoidea</taxon>
        <taxon>Trombiculidae</taxon>
        <taxon>Leptotrombidium</taxon>
    </lineage>
</organism>
<sequence>MDDKKPQTEIEERLNALKDDQNILDDRELEKRLALLKGIDPNRYTAPPLTVFKRTVPLSETEQSDRLMQQLMAEASIDEKTTVDLRPPLKRNTSTDEEIASRLAKLRDEKHCQTKQAFEIPEEVDSEEEADMIAERLVAESRLPRIPSNFKIERSDETPTEDEAELPWCTICNEDARLRCLDCGMDLYCLQCFK</sequence>
<dbReference type="GO" id="GO:0030496">
    <property type="term" value="C:midbody"/>
    <property type="evidence" value="ECO:0007669"/>
    <property type="project" value="TreeGrafter"/>
</dbReference>
<dbReference type="AlphaFoldDB" id="A0A443SPU2"/>
<dbReference type="EMBL" id="NCKV01000858">
    <property type="protein sequence ID" value="RWS29560.1"/>
    <property type="molecule type" value="Genomic_DNA"/>
</dbReference>
<dbReference type="PANTHER" id="PTHR46603">
    <property type="entry name" value="ABSCISSION/NOCUT CHECKPOINT REGULATOR"/>
    <property type="match status" value="1"/>
</dbReference>